<dbReference type="SUPFAM" id="SSF141371">
    <property type="entry name" value="PilZ domain-like"/>
    <property type="match status" value="1"/>
</dbReference>
<evidence type="ECO:0000313" key="1">
    <source>
        <dbReference type="EMBL" id="OUR96716.1"/>
    </source>
</evidence>
<reference evidence="2" key="1">
    <citation type="journal article" date="2017" name="Proc. Natl. Acad. Sci. U.S.A.">
        <title>Simulation of Deepwater Horizon oil plume reveals substrate specialization within a complex community of hydrocarbon-degraders.</title>
        <authorList>
            <person name="Hu P."/>
            <person name="Dubinsky E.A."/>
            <person name="Probst A.J."/>
            <person name="Wang J."/>
            <person name="Sieber C.M.K."/>
            <person name="Tom L.M."/>
            <person name="Gardinali P."/>
            <person name="Banfield J.F."/>
            <person name="Atlas R.M."/>
            <person name="Andersen G.L."/>
        </authorList>
    </citation>
    <scope>NUCLEOTIDE SEQUENCE [LARGE SCALE GENOMIC DNA]</scope>
</reference>
<evidence type="ECO:0000313" key="2">
    <source>
        <dbReference type="Proteomes" id="UP000196531"/>
    </source>
</evidence>
<sequence length="223" mass="25461">MNELICESESSTILKSLKSVQKKNEPCQVWQTIDGKRVLYNCLIEIIDQELNMMCVSPLEGEELFRFSRDVVIYCRFSSRGLLFKSDVLRKSNDLVSFSLPKEIILEESRGKERSTFGSFSSFHCDISFSETSLMNNGYKIFDLSPSGICLLVTDEEKEYFKVGSELFMSSIQGVRLTNKTSCKVCHIKKSSAIKNSVKHKVGIEFEPKLNQDDYLKVMEAII</sequence>
<comment type="caution">
    <text evidence="1">The sequence shown here is derived from an EMBL/GenBank/DDBJ whole genome shotgun (WGS) entry which is preliminary data.</text>
</comment>
<protein>
    <recommendedName>
        <fullName evidence="3">PilZ domain-containing protein</fullName>
    </recommendedName>
</protein>
<gene>
    <name evidence="1" type="ORF">A9Q84_10260</name>
</gene>
<dbReference type="EMBL" id="MAAO01000006">
    <property type="protein sequence ID" value="OUR96716.1"/>
    <property type="molecule type" value="Genomic_DNA"/>
</dbReference>
<dbReference type="AlphaFoldDB" id="A0A1Y5F733"/>
<accession>A0A1Y5F733</accession>
<dbReference type="Proteomes" id="UP000196531">
    <property type="component" value="Unassembled WGS sequence"/>
</dbReference>
<dbReference type="Gene3D" id="2.40.10.220">
    <property type="entry name" value="predicted glycosyltransferase like domains"/>
    <property type="match status" value="1"/>
</dbReference>
<proteinExistence type="predicted"/>
<evidence type="ECO:0008006" key="3">
    <source>
        <dbReference type="Google" id="ProtNLM"/>
    </source>
</evidence>
<name>A0A1Y5F733_9BACT</name>
<organism evidence="1 2">
    <name type="scientific">Halobacteriovorax marinus</name>
    <dbReference type="NCBI Taxonomy" id="97084"/>
    <lineage>
        <taxon>Bacteria</taxon>
        <taxon>Pseudomonadati</taxon>
        <taxon>Bdellovibrionota</taxon>
        <taxon>Bacteriovoracia</taxon>
        <taxon>Bacteriovoracales</taxon>
        <taxon>Halobacteriovoraceae</taxon>
        <taxon>Halobacteriovorax</taxon>
    </lineage>
</organism>